<feature type="binding site" evidence="8">
    <location>
        <position position="145"/>
    </location>
    <ligand>
        <name>Zn(2+)</name>
        <dbReference type="ChEBI" id="CHEBI:29105"/>
        <label>2</label>
    </ligand>
</feature>
<comment type="function">
    <text evidence="7">DNA-dependent RNA polymerase catalyzes the transcription of DNA into RNA using the four ribonucleoside triphosphates as substrates.</text>
</comment>
<dbReference type="PIRSF" id="PIRSF005586">
    <property type="entry name" value="RNApol_RpoM"/>
    <property type="match status" value="1"/>
</dbReference>
<reference evidence="11" key="1">
    <citation type="journal article" date="2005" name="PLoS Biol.">
        <title>The genomes of Oryza sativa: a history of duplications.</title>
        <authorList>
            <person name="Yu J."/>
            <person name="Wang J."/>
            <person name="Lin W."/>
            <person name="Li S."/>
            <person name="Li H."/>
            <person name="Zhou J."/>
            <person name="Ni P."/>
            <person name="Dong W."/>
            <person name="Hu S."/>
            <person name="Zeng C."/>
            <person name="Zhang J."/>
            <person name="Zhang Y."/>
            <person name="Li R."/>
            <person name="Xu Z."/>
            <person name="Li S."/>
            <person name="Li X."/>
            <person name="Zheng H."/>
            <person name="Cong L."/>
            <person name="Lin L."/>
            <person name="Yin J."/>
            <person name="Geng J."/>
            <person name="Li G."/>
            <person name="Shi J."/>
            <person name="Liu J."/>
            <person name="Lv H."/>
            <person name="Li J."/>
            <person name="Wang J."/>
            <person name="Deng Y."/>
            <person name="Ran L."/>
            <person name="Shi X."/>
            <person name="Wang X."/>
            <person name="Wu Q."/>
            <person name="Li C."/>
            <person name="Ren X."/>
            <person name="Wang J."/>
            <person name="Wang X."/>
            <person name="Li D."/>
            <person name="Liu D."/>
            <person name="Zhang X."/>
            <person name="Ji Z."/>
            <person name="Zhao W."/>
            <person name="Sun Y."/>
            <person name="Zhang Z."/>
            <person name="Bao J."/>
            <person name="Han Y."/>
            <person name="Dong L."/>
            <person name="Ji J."/>
            <person name="Chen P."/>
            <person name="Wu S."/>
            <person name="Liu J."/>
            <person name="Xiao Y."/>
            <person name="Bu D."/>
            <person name="Tan J."/>
            <person name="Yang L."/>
            <person name="Ye C."/>
            <person name="Zhang J."/>
            <person name="Xu J."/>
            <person name="Zhou Y."/>
            <person name="Yu Y."/>
            <person name="Zhang B."/>
            <person name="Zhuang S."/>
            <person name="Wei H."/>
            <person name="Liu B."/>
            <person name="Lei M."/>
            <person name="Yu H."/>
            <person name="Li Y."/>
            <person name="Xu H."/>
            <person name="Wei S."/>
            <person name="He X."/>
            <person name="Fang L."/>
            <person name="Zhang Z."/>
            <person name="Zhang Y."/>
            <person name="Huang X."/>
            <person name="Su Z."/>
            <person name="Tong W."/>
            <person name="Li J."/>
            <person name="Tong Z."/>
            <person name="Li S."/>
            <person name="Ye J."/>
            <person name="Wang L."/>
            <person name="Fang L."/>
            <person name="Lei T."/>
            <person name="Chen C."/>
            <person name="Chen H."/>
            <person name="Xu Z."/>
            <person name="Li H."/>
            <person name="Huang H."/>
            <person name="Zhang F."/>
            <person name="Xu H."/>
            <person name="Li N."/>
            <person name="Zhao C."/>
            <person name="Li S."/>
            <person name="Dong L."/>
            <person name="Huang Y."/>
            <person name="Li L."/>
            <person name="Xi Y."/>
            <person name="Qi Q."/>
            <person name="Li W."/>
            <person name="Zhang B."/>
            <person name="Hu W."/>
            <person name="Zhang Y."/>
            <person name="Tian X."/>
            <person name="Jiao Y."/>
            <person name="Liang X."/>
            <person name="Jin J."/>
            <person name="Gao L."/>
            <person name="Zheng W."/>
            <person name="Hao B."/>
            <person name="Liu S."/>
            <person name="Wang W."/>
            <person name="Yuan L."/>
            <person name="Cao M."/>
            <person name="McDermott J."/>
            <person name="Samudrala R."/>
            <person name="Wang J."/>
            <person name="Wong G.K."/>
            <person name="Yang H."/>
        </authorList>
    </citation>
    <scope>NUCLEOTIDE SEQUENCE [LARGE SCALE GENOMIC DNA]</scope>
</reference>
<dbReference type="FunFam" id="2.20.25.10:FF:000049">
    <property type="entry name" value="DNA-directed RNA polymerase subunit"/>
    <property type="match status" value="1"/>
</dbReference>
<sequence>MAFWQARDFLFCGVCGTLLKFDSVRSASCPLCGFKRKAKGRRLPHLSPCKALGCVLLAADAFVLFFYGADIEGKETRYTVTAEDIRRELKLDPYVILETTLKEEDVIVERATVNKECEKCKNPELQYYTKQLRSADEGQTVFYKCANCRHEFNENQ</sequence>
<evidence type="ECO:0000256" key="6">
    <source>
        <dbReference type="ARBA" id="ARBA00023242"/>
    </source>
</evidence>
<evidence type="ECO:0000256" key="8">
    <source>
        <dbReference type="PIRSR" id="PIRSR005586-1"/>
    </source>
</evidence>
<feature type="binding site" evidence="8">
    <location>
        <position position="148"/>
    </location>
    <ligand>
        <name>Zn(2+)</name>
        <dbReference type="ChEBI" id="CHEBI:29105"/>
        <label>2</label>
    </ligand>
</feature>
<dbReference type="InterPro" id="IPR001222">
    <property type="entry name" value="Znf_TFIIS"/>
</dbReference>
<evidence type="ECO:0000256" key="1">
    <source>
        <dbReference type="ARBA" id="ARBA00004604"/>
    </source>
</evidence>
<keyword evidence="5 8" id="KW-0862">Zinc</keyword>
<evidence type="ECO:0000256" key="2">
    <source>
        <dbReference type="ARBA" id="ARBA00022478"/>
    </source>
</evidence>
<evidence type="ECO:0000256" key="7">
    <source>
        <dbReference type="PIRNR" id="PIRNR005586"/>
    </source>
</evidence>
<evidence type="ECO:0000256" key="3">
    <source>
        <dbReference type="ARBA" id="ARBA00022723"/>
    </source>
</evidence>
<keyword evidence="2 7" id="KW-0240">DNA-directed RNA polymerase</keyword>
<keyword evidence="3 8" id="KW-0479">Metal-binding</keyword>
<feature type="binding site" evidence="8">
    <location>
        <position position="117"/>
    </location>
    <ligand>
        <name>Zn(2+)</name>
        <dbReference type="ChEBI" id="CHEBI:29105"/>
        <label>2</label>
    </ligand>
</feature>
<feature type="binding site" evidence="8">
    <location>
        <position position="32"/>
    </location>
    <ligand>
        <name>Zn(2+)</name>
        <dbReference type="ChEBI" id="CHEBI:29105"/>
        <label>1</label>
    </ligand>
</feature>
<dbReference type="InterPro" id="IPR034004">
    <property type="entry name" value="Zn_ribbon_RPA12_C"/>
</dbReference>
<evidence type="ECO:0000313" key="11">
    <source>
        <dbReference type="EMBL" id="EAZ28342.1"/>
    </source>
</evidence>
<dbReference type="GO" id="GO:0005730">
    <property type="term" value="C:nucleolus"/>
    <property type="evidence" value="ECO:0007669"/>
    <property type="project" value="UniProtKB-SubCell"/>
</dbReference>
<dbReference type="GO" id="GO:0003676">
    <property type="term" value="F:nucleic acid binding"/>
    <property type="evidence" value="ECO:0007669"/>
    <property type="project" value="InterPro"/>
</dbReference>
<dbReference type="EMBL" id="CM000140">
    <property type="protein sequence ID" value="EAZ28342.1"/>
    <property type="molecule type" value="Genomic_DNA"/>
</dbReference>
<dbReference type="GO" id="GO:0006351">
    <property type="term" value="P:DNA-templated transcription"/>
    <property type="evidence" value="ECO:0007669"/>
    <property type="project" value="InterPro"/>
</dbReference>
<dbReference type="Pfam" id="PF01096">
    <property type="entry name" value="Zn_ribbon_TFIIS"/>
    <property type="match status" value="1"/>
</dbReference>
<dbReference type="Proteomes" id="UP000007752">
    <property type="component" value="Chromosome 3"/>
</dbReference>
<protein>
    <recommendedName>
        <fullName evidence="7">DNA-directed RNA polymerase subunit</fullName>
    </recommendedName>
</protein>
<reference evidence="11" key="2">
    <citation type="submission" date="2008-12" db="EMBL/GenBank/DDBJ databases">
        <title>Improved gene annotation of the rice (Oryza sativa) genomes.</title>
        <authorList>
            <person name="Wang J."/>
            <person name="Li R."/>
            <person name="Fan W."/>
            <person name="Huang Q."/>
            <person name="Zhang J."/>
            <person name="Zhou Y."/>
            <person name="Hu Y."/>
            <person name="Zi S."/>
            <person name="Li J."/>
            <person name="Ni P."/>
            <person name="Zheng H."/>
            <person name="Zhang Y."/>
            <person name="Zhao M."/>
            <person name="Hao Q."/>
            <person name="McDermott J."/>
            <person name="Samudrala R."/>
            <person name="Kristiansen K."/>
            <person name="Wong G.K.-S."/>
        </authorList>
    </citation>
    <scope>NUCLEOTIDE SEQUENCE</scope>
</reference>
<proteinExistence type="inferred from homology"/>
<gene>
    <name evidence="11" type="ORF">OsJ_12319</name>
</gene>
<keyword evidence="7" id="KW-0804">Transcription</keyword>
<dbReference type="SUPFAM" id="SSF57783">
    <property type="entry name" value="Zinc beta-ribbon"/>
    <property type="match status" value="1"/>
</dbReference>
<accession>A3AM03</accession>
<dbReference type="GO" id="GO:0003899">
    <property type="term" value="F:DNA-directed RNA polymerase activity"/>
    <property type="evidence" value="ECO:0007669"/>
    <property type="project" value="InterPro"/>
</dbReference>
<dbReference type="GO" id="GO:0008270">
    <property type="term" value="F:zinc ion binding"/>
    <property type="evidence" value="ECO:0007669"/>
    <property type="project" value="UniProtKB-KW"/>
</dbReference>
<name>A3AM03_ORYSJ</name>
<evidence type="ECO:0000259" key="10">
    <source>
        <dbReference type="PROSITE" id="PS51133"/>
    </source>
</evidence>
<feature type="domain" description="TFIIS-type" evidence="10">
    <location>
        <begin position="113"/>
        <end position="153"/>
    </location>
</feature>
<dbReference type="PANTHER" id="PTHR11239">
    <property type="entry name" value="DNA-DIRECTED RNA POLYMERASE"/>
    <property type="match status" value="1"/>
</dbReference>
<evidence type="ECO:0000256" key="9">
    <source>
        <dbReference type="PROSITE-ProRule" id="PRU00472"/>
    </source>
</evidence>
<dbReference type="PROSITE" id="PS51133">
    <property type="entry name" value="ZF_TFIIS_2"/>
    <property type="match status" value="1"/>
</dbReference>
<evidence type="ECO:0000256" key="4">
    <source>
        <dbReference type="ARBA" id="ARBA00022771"/>
    </source>
</evidence>
<feature type="binding site" evidence="8">
    <location>
        <position position="120"/>
    </location>
    <ligand>
        <name>Zn(2+)</name>
        <dbReference type="ChEBI" id="CHEBI:29105"/>
        <label>2</label>
    </ligand>
</feature>
<keyword evidence="6 7" id="KW-0539">Nucleus</keyword>
<dbReference type="InterPro" id="IPR012164">
    <property type="entry name" value="Rpa12/Rpb9/Rpc10/TFS"/>
</dbReference>
<dbReference type="Gene3D" id="2.20.25.10">
    <property type="match status" value="1"/>
</dbReference>
<dbReference type="SMART" id="SM00440">
    <property type="entry name" value="ZnF_C2C2"/>
    <property type="match status" value="1"/>
</dbReference>
<keyword evidence="4 9" id="KW-0863">Zinc-finger</keyword>
<comment type="similarity">
    <text evidence="7">Belongs to the archaeal rpoM/eukaryotic RPA12/RPB9/RPC11 RNA polymerase family.</text>
</comment>
<dbReference type="AlphaFoldDB" id="A3AM03"/>
<dbReference type="CDD" id="cd10507">
    <property type="entry name" value="Zn-ribbon_RPA12"/>
    <property type="match status" value="1"/>
</dbReference>
<dbReference type="GO" id="GO:0000428">
    <property type="term" value="C:DNA-directed RNA polymerase complex"/>
    <property type="evidence" value="ECO:0007669"/>
    <property type="project" value="UniProtKB-KW"/>
</dbReference>
<dbReference type="PANTHER" id="PTHR11239:SF14">
    <property type="entry name" value="DNA-DIRECTED RNA POLYMERASE I SUBUNIT RPA12"/>
    <property type="match status" value="1"/>
</dbReference>
<evidence type="ECO:0000256" key="5">
    <source>
        <dbReference type="ARBA" id="ARBA00022833"/>
    </source>
</evidence>
<organism evidence="11">
    <name type="scientific">Oryza sativa subsp. japonica</name>
    <name type="common">Rice</name>
    <dbReference type="NCBI Taxonomy" id="39947"/>
    <lineage>
        <taxon>Eukaryota</taxon>
        <taxon>Viridiplantae</taxon>
        <taxon>Streptophyta</taxon>
        <taxon>Embryophyta</taxon>
        <taxon>Tracheophyta</taxon>
        <taxon>Spermatophyta</taxon>
        <taxon>Magnoliopsida</taxon>
        <taxon>Liliopsida</taxon>
        <taxon>Poales</taxon>
        <taxon>Poaceae</taxon>
        <taxon>BOP clade</taxon>
        <taxon>Oryzoideae</taxon>
        <taxon>Oryzeae</taxon>
        <taxon>Oryzinae</taxon>
        <taxon>Oryza</taxon>
        <taxon>Oryza sativa</taxon>
    </lineage>
</organism>
<comment type="subcellular location">
    <subcellularLocation>
        <location evidence="1">Nucleus</location>
        <location evidence="1">Nucleolus</location>
    </subcellularLocation>
</comment>
<feature type="binding site" evidence="8">
    <location>
        <position position="29"/>
    </location>
    <ligand>
        <name>Zn(2+)</name>
        <dbReference type="ChEBI" id="CHEBI:29105"/>
        <label>1</label>
    </ligand>
</feature>